<dbReference type="AlphaFoldDB" id="A0A4Y9SCB3"/>
<organism evidence="1 2">
    <name type="scientific">Duganella callida</name>
    <dbReference type="NCBI Taxonomy" id="2561932"/>
    <lineage>
        <taxon>Bacteria</taxon>
        <taxon>Pseudomonadati</taxon>
        <taxon>Pseudomonadota</taxon>
        <taxon>Betaproteobacteria</taxon>
        <taxon>Burkholderiales</taxon>
        <taxon>Oxalobacteraceae</taxon>
        <taxon>Telluria group</taxon>
        <taxon>Duganella</taxon>
    </lineage>
</organism>
<dbReference type="EMBL" id="SPVG01000191">
    <property type="protein sequence ID" value="TFW17965.1"/>
    <property type="molecule type" value="Genomic_DNA"/>
</dbReference>
<name>A0A4Y9SCB3_9BURK</name>
<dbReference type="Proteomes" id="UP000297729">
    <property type="component" value="Unassembled WGS sequence"/>
</dbReference>
<proteinExistence type="predicted"/>
<sequence>MSDLMSGCWAKLERSQELLDLLSVESAAYFEKFPVRLEQEFHNYGHDYSLVAYGEPFPPPRIAVIAGEVIHHLRSSLDHLVSALVLNNGNEVTKSNQFPICSSRKAFKDACDRGQLKGVAPSARAIIESVQPYTTPVPNDTILSVVSEYDNADKHRLLVVVAALADVADRITIGSDPAIAAKEGRVGESPEIVGFGPFGPKQLSKTGVPVFTIKLGKPAPEFKAEASVIPNLAFQQCGRVRYAPLVSTLQNILHGVRGTIILFKSEFVR</sequence>
<dbReference type="OrthoDB" id="5905861at2"/>
<gene>
    <name evidence="1" type="ORF">E4L98_19150</name>
</gene>
<keyword evidence="2" id="KW-1185">Reference proteome</keyword>
<dbReference type="RefSeq" id="WP_135203148.1">
    <property type="nucleotide sequence ID" value="NZ_SPVG01000191.1"/>
</dbReference>
<evidence type="ECO:0000313" key="1">
    <source>
        <dbReference type="EMBL" id="TFW17965.1"/>
    </source>
</evidence>
<protein>
    <submittedName>
        <fullName evidence="1">Uncharacterized protein</fullName>
    </submittedName>
</protein>
<reference evidence="1 2" key="1">
    <citation type="submission" date="2019-03" db="EMBL/GenBank/DDBJ databases">
        <title>Draft Genome Sequence of Duganella callidus sp. nov., a Novel Duganella Species Isolated from Cultivated Soil.</title>
        <authorList>
            <person name="Raths R."/>
            <person name="Peta V."/>
            <person name="Bucking H."/>
        </authorList>
    </citation>
    <scope>NUCLEOTIDE SEQUENCE [LARGE SCALE GENOMIC DNA]</scope>
    <source>
        <strain evidence="1 2">DN04</strain>
    </source>
</reference>
<comment type="caution">
    <text evidence="1">The sequence shown here is derived from an EMBL/GenBank/DDBJ whole genome shotgun (WGS) entry which is preliminary data.</text>
</comment>
<accession>A0A4Y9SCB3</accession>
<evidence type="ECO:0000313" key="2">
    <source>
        <dbReference type="Proteomes" id="UP000297729"/>
    </source>
</evidence>